<dbReference type="STRING" id="203124.Tery_3508"/>
<keyword evidence="3" id="KW-0732">Signal</keyword>
<dbReference type="PANTHER" id="PTHR47763">
    <property type="entry name" value="ALPHA-PROTEIN KINASE VWKA"/>
    <property type="match status" value="1"/>
</dbReference>
<accession>Q10YS6</accession>
<comment type="subcellular location">
    <subcellularLocation>
        <location evidence="1">Secreted</location>
    </subcellularLocation>
</comment>
<organism evidence="5">
    <name type="scientific">Trichodesmium erythraeum (strain IMS101)</name>
    <dbReference type="NCBI Taxonomy" id="203124"/>
    <lineage>
        <taxon>Bacteria</taxon>
        <taxon>Bacillati</taxon>
        <taxon>Cyanobacteriota</taxon>
        <taxon>Cyanophyceae</taxon>
        <taxon>Oscillatoriophycideae</taxon>
        <taxon>Oscillatoriales</taxon>
        <taxon>Microcoleaceae</taxon>
        <taxon>Trichodesmium</taxon>
    </lineage>
</organism>
<dbReference type="Gene3D" id="3.40.50.410">
    <property type="entry name" value="von Willebrand factor, type A domain"/>
    <property type="match status" value="1"/>
</dbReference>
<feature type="domain" description="VWFA" evidence="4">
    <location>
        <begin position="17"/>
        <end position="187"/>
    </location>
</feature>
<dbReference type="PANTHER" id="PTHR47763:SF1">
    <property type="entry name" value="DUF659 DOMAIN-CONTAINING PROTEIN"/>
    <property type="match status" value="1"/>
</dbReference>
<dbReference type="InterPro" id="IPR002035">
    <property type="entry name" value="VWF_A"/>
</dbReference>
<proteinExistence type="predicted"/>
<dbReference type="InterPro" id="IPR052969">
    <property type="entry name" value="Thr-specific_kinase-like"/>
</dbReference>
<dbReference type="HOGENOM" id="CLU_096822_0_0_3"/>
<reference evidence="5" key="1">
    <citation type="submission" date="2006-06" db="EMBL/GenBank/DDBJ databases">
        <title>Complete sequence of Trichodesmium erythraeum IMS101.</title>
        <authorList>
            <consortium name="US DOE Joint Genome Institute"/>
            <person name="Copeland A."/>
            <person name="Lucas S."/>
            <person name="Lapidus A."/>
            <person name="Barry K."/>
            <person name="Detter J.C."/>
            <person name="Glavina del Rio T."/>
            <person name="Hammon N."/>
            <person name="Israni S."/>
            <person name="Dalin E."/>
            <person name="Tice H."/>
            <person name="Pitluck S."/>
            <person name="Kiss H."/>
            <person name="Munk A.C."/>
            <person name="Brettin T."/>
            <person name="Bruce D."/>
            <person name="Han C."/>
            <person name="Tapia R."/>
            <person name="Gilna P."/>
            <person name="Schmutz J."/>
            <person name="Larimer F."/>
            <person name="Land M."/>
            <person name="Hauser L."/>
            <person name="Kyrpides N."/>
            <person name="Kim E."/>
            <person name="Richardson P."/>
        </authorList>
    </citation>
    <scope>NUCLEOTIDE SEQUENCE [LARGE SCALE GENOMIC DNA]</scope>
    <source>
        <strain evidence="5">IMS101</strain>
    </source>
</reference>
<evidence type="ECO:0000256" key="3">
    <source>
        <dbReference type="ARBA" id="ARBA00022729"/>
    </source>
</evidence>
<protein>
    <recommendedName>
        <fullName evidence="4">VWFA domain-containing protein</fullName>
    </recommendedName>
</protein>
<evidence type="ECO:0000256" key="2">
    <source>
        <dbReference type="ARBA" id="ARBA00022525"/>
    </source>
</evidence>
<dbReference type="RefSeq" id="WP_011612940.1">
    <property type="nucleotide sequence ID" value="NC_008312.1"/>
</dbReference>
<evidence type="ECO:0000313" key="5">
    <source>
        <dbReference type="EMBL" id="ABG52598.1"/>
    </source>
</evidence>
<sequence length="230" mass="26105">MSEEKLSPSQEIKYAVDLVICIDATGSMTPVIDLVKSSALSFYKDIESRMKERQKNVDQLRAKVIVFRDYWADKPEEVMVNSEFFDLKQKSSEYARFVSSIYAKGGGDEPENGLEALAIALKSEWENGPNFAKQRHLIVFYTDASAHSLEKEPKPSYYPNDIPKNFDELTDLWGEMSDSAKRLLLFAPDATPWTMISSSWEQTIHYPSKAGEGLKEFENEEIIAAIINSI</sequence>
<keyword evidence="2" id="KW-0964">Secreted</keyword>
<dbReference type="KEGG" id="ter:Tery_3508"/>
<dbReference type="eggNOG" id="COG2304">
    <property type="taxonomic scope" value="Bacteria"/>
</dbReference>
<name>Q10YS6_TRIEI</name>
<dbReference type="AlphaFoldDB" id="Q10YS6"/>
<dbReference type="GO" id="GO:0004674">
    <property type="term" value="F:protein serine/threonine kinase activity"/>
    <property type="evidence" value="ECO:0007669"/>
    <property type="project" value="TreeGrafter"/>
</dbReference>
<dbReference type="GO" id="GO:0005737">
    <property type="term" value="C:cytoplasm"/>
    <property type="evidence" value="ECO:0007669"/>
    <property type="project" value="TreeGrafter"/>
</dbReference>
<evidence type="ECO:0000256" key="1">
    <source>
        <dbReference type="ARBA" id="ARBA00004613"/>
    </source>
</evidence>
<gene>
    <name evidence="5" type="ordered locus">Tery_3508</name>
</gene>
<dbReference type="Pfam" id="PF25106">
    <property type="entry name" value="VWA_4"/>
    <property type="match status" value="1"/>
</dbReference>
<dbReference type="PROSITE" id="PS50234">
    <property type="entry name" value="VWFA"/>
    <property type="match status" value="1"/>
</dbReference>
<dbReference type="InterPro" id="IPR036465">
    <property type="entry name" value="vWFA_dom_sf"/>
</dbReference>
<dbReference type="EMBL" id="CP000393">
    <property type="protein sequence ID" value="ABG52598.1"/>
    <property type="molecule type" value="Genomic_DNA"/>
</dbReference>
<dbReference type="InterPro" id="IPR056861">
    <property type="entry name" value="HMCN1-like_VWA"/>
</dbReference>
<evidence type="ECO:0000259" key="4">
    <source>
        <dbReference type="PROSITE" id="PS50234"/>
    </source>
</evidence>
<dbReference type="SUPFAM" id="SSF53300">
    <property type="entry name" value="vWA-like"/>
    <property type="match status" value="1"/>
</dbReference>
<dbReference type="OrthoDB" id="516926at2"/>